<feature type="region of interest" description="Disordered" evidence="2">
    <location>
        <begin position="1"/>
        <end position="124"/>
    </location>
</feature>
<feature type="compositionally biased region" description="Polar residues" evidence="2">
    <location>
        <begin position="514"/>
        <end position="540"/>
    </location>
</feature>
<dbReference type="PROSITE" id="PS00036">
    <property type="entry name" value="BZIP_BASIC"/>
    <property type="match status" value="1"/>
</dbReference>
<reference evidence="4" key="2">
    <citation type="submission" date="2023-07" db="EMBL/GenBank/DDBJ databases">
        <authorList>
            <consortium name="Lawrence Berkeley National Laboratory"/>
            <person name="Haridas S."/>
            <person name="Hensen N."/>
            <person name="Bonometti L."/>
            <person name="Westerberg I."/>
            <person name="Brannstrom I.O."/>
            <person name="Guillou S."/>
            <person name="Cros-Aarteil S."/>
            <person name="Calhoun S."/>
            <person name="Kuo A."/>
            <person name="Mondo S."/>
            <person name="Pangilinan J."/>
            <person name="Riley R."/>
            <person name="LaButti K."/>
            <person name="Andreopoulos B."/>
            <person name="Lipzen A."/>
            <person name="Chen C."/>
            <person name="Yanf M."/>
            <person name="Daum C."/>
            <person name="Ng V."/>
            <person name="Clum A."/>
            <person name="Steindorff A."/>
            <person name="Ohm R."/>
            <person name="Martin F."/>
            <person name="Silar P."/>
            <person name="Natvig D."/>
            <person name="Lalanne C."/>
            <person name="Gautier V."/>
            <person name="Ament-velasquez S.L."/>
            <person name="Kruys A."/>
            <person name="Hutchinson M.I."/>
            <person name="Powell A.J."/>
            <person name="Barry K."/>
            <person name="Miller A.N."/>
            <person name="Grigoriev I.V."/>
            <person name="Debuchy R."/>
            <person name="Gladieux P."/>
            <person name="Thoren M.H."/>
            <person name="Johannesson H."/>
        </authorList>
    </citation>
    <scope>NUCLEOTIDE SEQUENCE</scope>
    <source>
        <strain evidence="4">FGSC 1904</strain>
    </source>
</reference>
<dbReference type="EMBL" id="JAUTDP010000006">
    <property type="protein sequence ID" value="KAK3398380.1"/>
    <property type="molecule type" value="Genomic_DNA"/>
</dbReference>
<sequence length="540" mass="59616">MTVTNQGSPDPRDQQGAGEGQPQQQGGGKNSGPLGPRPGSGIGKRTTRSSAARGGGRGGKKASLLRRSLDSDINNTNMNNMNPNTPFVSTPADTPSPFPEPTPLQSDADAKYEGERARNNQSAKRSRIRKALYVVELDNAVTGYEYNFKLFYKLYNETKQKLIDHGLGGDLPPDPPIWVRKPIPVGQDVDTQEYRKKLEAAVESGELVPLGLDFAESVALQVGKKTGSAQLTEEAKALQEAKEKLEKTAKQEDKYAEELHDMEKKMSELQHKLWEVQHNRQSLGNVVHRYQAKISGQQPEHNSAGASAFQLNLPYRPPVPETAHLPQRLQKMASHGRKERTLEELAASWPVRSCLESYQMMMETDQYMVQQNPSEVPMEQPEEVQPAELPAPTYDGYHHQPQQQQQADPNIPSDPIYTPWDQMQGEQSYLDPALASGNQDVNPAGSFSQYAWPPEGVDFSGTGESHIMGGDGHLQGTGHDPVLTDPAQPFSPPNLSFSDLQLSPNMGNMFMDQTGDQGSGDQNQGTYSYGQQTDQYNPYF</sequence>
<dbReference type="InterPro" id="IPR004827">
    <property type="entry name" value="bZIP"/>
</dbReference>
<dbReference type="AlphaFoldDB" id="A0AAE0UC67"/>
<dbReference type="CDD" id="cd14686">
    <property type="entry name" value="bZIP"/>
    <property type="match status" value="1"/>
</dbReference>
<organism evidence="4 5">
    <name type="scientific">Sordaria brevicollis</name>
    <dbReference type="NCBI Taxonomy" id="83679"/>
    <lineage>
        <taxon>Eukaryota</taxon>
        <taxon>Fungi</taxon>
        <taxon>Dikarya</taxon>
        <taxon>Ascomycota</taxon>
        <taxon>Pezizomycotina</taxon>
        <taxon>Sordariomycetes</taxon>
        <taxon>Sordariomycetidae</taxon>
        <taxon>Sordariales</taxon>
        <taxon>Sordariaceae</taxon>
        <taxon>Sordaria</taxon>
    </lineage>
</organism>
<feature type="region of interest" description="Disordered" evidence="2">
    <location>
        <begin position="510"/>
        <end position="540"/>
    </location>
</feature>
<feature type="compositionally biased region" description="Low complexity" evidence="2">
    <location>
        <begin position="14"/>
        <end position="24"/>
    </location>
</feature>
<dbReference type="GO" id="GO:0003700">
    <property type="term" value="F:DNA-binding transcription factor activity"/>
    <property type="evidence" value="ECO:0007669"/>
    <property type="project" value="InterPro"/>
</dbReference>
<keyword evidence="5" id="KW-1185">Reference proteome</keyword>
<comment type="caution">
    <text evidence="4">The sequence shown here is derived from an EMBL/GenBank/DDBJ whole genome shotgun (WGS) entry which is preliminary data.</text>
</comment>
<feature type="compositionally biased region" description="Basic and acidic residues" evidence="2">
    <location>
        <begin position="108"/>
        <end position="118"/>
    </location>
</feature>
<dbReference type="Proteomes" id="UP001281003">
    <property type="component" value="Unassembled WGS sequence"/>
</dbReference>
<feature type="coiled-coil region" evidence="1">
    <location>
        <begin position="228"/>
        <end position="279"/>
    </location>
</feature>
<feature type="compositionally biased region" description="Low complexity" evidence="2">
    <location>
        <begin position="74"/>
        <end position="86"/>
    </location>
</feature>
<evidence type="ECO:0000313" key="4">
    <source>
        <dbReference type="EMBL" id="KAK3398380.1"/>
    </source>
</evidence>
<protein>
    <recommendedName>
        <fullName evidence="3">BZIP domain-containing protein</fullName>
    </recommendedName>
</protein>
<evidence type="ECO:0000313" key="5">
    <source>
        <dbReference type="Proteomes" id="UP001281003"/>
    </source>
</evidence>
<name>A0AAE0UC67_SORBR</name>
<accession>A0AAE0UC67</accession>
<reference evidence="4" key="1">
    <citation type="journal article" date="2023" name="Mol. Phylogenet. Evol.">
        <title>Genome-scale phylogeny and comparative genomics of the fungal order Sordariales.</title>
        <authorList>
            <person name="Hensen N."/>
            <person name="Bonometti L."/>
            <person name="Westerberg I."/>
            <person name="Brannstrom I.O."/>
            <person name="Guillou S."/>
            <person name="Cros-Aarteil S."/>
            <person name="Calhoun S."/>
            <person name="Haridas S."/>
            <person name="Kuo A."/>
            <person name="Mondo S."/>
            <person name="Pangilinan J."/>
            <person name="Riley R."/>
            <person name="LaButti K."/>
            <person name="Andreopoulos B."/>
            <person name="Lipzen A."/>
            <person name="Chen C."/>
            <person name="Yan M."/>
            <person name="Daum C."/>
            <person name="Ng V."/>
            <person name="Clum A."/>
            <person name="Steindorff A."/>
            <person name="Ohm R.A."/>
            <person name="Martin F."/>
            <person name="Silar P."/>
            <person name="Natvig D.O."/>
            <person name="Lalanne C."/>
            <person name="Gautier V."/>
            <person name="Ament-Velasquez S.L."/>
            <person name="Kruys A."/>
            <person name="Hutchinson M.I."/>
            <person name="Powell A.J."/>
            <person name="Barry K."/>
            <person name="Miller A.N."/>
            <person name="Grigoriev I.V."/>
            <person name="Debuchy R."/>
            <person name="Gladieux P."/>
            <person name="Hiltunen Thoren M."/>
            <person name="Johannesson H."/>
        </authorList>
    </citation>
    <scope>NUCLEOTIDE SEQUENCE</scope>
    <source>
        <strain evidence="4">FGSC 1904</strain>
    </source>
</reference>
<feature type="compositionally biased region" description="Low complexity" evidence="2">
    <location>
        <begin position="373"/>
        <end position="386"/>
    </location>
</feature>
<evidence type="ECO:0000256" key="2">
    <source>
        <dbReference type="SAM" id="MobiDB-lite"/>
    </source>
</evidence>
<proteinExistence type="predicted"/>
<dbReference type="PANTHER" id="PTHR13690:SF124">
    <property type="entry name" value="TRANSCRIPTION FACTOR RF2A"/>
    <property type="match status" value="1"/>
</dbReference>
<feature type="domain" description="BZIP" evidence="3">
    <location>
        <begin position="116"/>
        <end position="129"/>
    </location>
</feature>
<feature type="region of interest" description="Disordered" evidence="2">
    <location>
        <begin position="372"/>
        <end position="421"/>
    </location>
</feature>
<evidence type="ECO:0000259" key="3">
    <source>
        <dbReference type="PROSITE" id="PS00036"/>
    </source>
</evidence>
<dbReference type="PANTHER" id="PTHR13690">
    <property type="entry name" value="TRANSCRIPTION FACTOR POSF21-RELATED"/>
    <property type="match status" value="1"/>
</dbReference>
<keyword evidence="1" id="KW-0175">Coiled coil</keyword>
<gene>
    <name evidence="4" type="ORF">B0T20DRAFT_453144</name>
</gene>
<evidence type="ECO:0000256" key="1">
    <source>
        <dbReference type="SAM" id="Coils"/>
    </source>
</evidence>